<keyword evidence="6" id="KW-0812">Transmembrane</keyword>
<feature type="compositionally biased region" description="Pro residues" evidence="5">
    <location>
        <begin position="753"/>
        <end position="767"/>
    </location>
</feature>
<evidence type="ECO:0000256" key="7">
    <source>
        <dbReference type="SAM" id="SignalP"/>
    </source>
</evidence>
<protein>
    <recommendedName>
        <fullName evidence="3">Disintegrin and metalloproteinase domain-containing protein B</fullName>
    </recommendedName>
</protein>
<dbReference type="SUPFAM" id="SSF57552">
    <property type="entry name" value="Blood coagulation inhibitor (disintegrin)"/>
    <property type="match status" value="1"/>
</dbReference>
<proteinExistence type="predicted"/>
<dbReference type="SUPFAM" id="SSF55486">
    <property type="entry name" value="Metalloproteases ('zincins'), catalytic domain"/>
    <property type="match status" value="1"/>
</dbReference>
<dbReference type="InterPro" id="IPR034028">
    <property type="entry name" value="ZnMc_ADAM_fungal"/>
</dbReference>
<dbReference type="Pfam" id="PF13688">
    <property type="entry name" value="Reprolysin_5"/>
    <property type="match status" value="1"/>
</dbReference>
<dbReference type="Proteomes" id="UP000800040">
    <property type="component" value="Unassembled WGS sequence"/>
</dbReference>
<keyword evidence="4" id="KW-0862">Zinc</keyword>
<comment type="caution">
    <text evidence="4">Lacks conserved residue(s) required for the propagation of feature annotation.</text>
</comment>
<dbReference type="SMART" id="SM00050">
    <property type="entry name" value="DISIN"/>
    <property type="match status" value="1"/>
</dbReference>
<dbReference type="InterPro" id="IPR001762">
    <property type="entry name" value="Disintegrin_dom"/>
</dbReference>
<keyword evidence="7" id="KW-0732">Signal</keyword>
<dbReference type="PROSITE" id="PS50214">
    <property type="entry name" value="DISINTEGRIN_2"/>
    <property type="match status" value="1"/>
</dbReference>
<comment type="function">
    <text evidence="2">Probable zinc protease.</text>
</comment>
<dbReference type="Gene3D" id="4.10.70.10">
    <property type="entry name" value="Disintegrin domain"/>
    <property type="match status" value="1"/>
</dbReference>
<sequence length="790" mass="85558">MRIFGSLRAAITVGLATVAAATSHARPPLRRIALAKNADILTHNHRVTAISTFDLAFDVSGRRIRLRLEPNHDLFVAGGSVTHLNADGTIAKEEPIDRLQHKVYKGKAWLKRADRWDSVGWARIGIRRDGLAPLFEGTFTVDHDHHHVKMASNYKATRAEEDPDVDLREDEFMVVFRDSDMREQQEHTELRKRSRDITCPSDDLAFNTRPDHPVYASMRARDGASMSPSLISSLFRRQSDFQPGGNGAGVNLVSTIGSTAGCPSTRKVALVGVAADCTYVRSFNSNKNLTQSNIIEAMNAASELFESTFNISLGVAKVLIAEPECPTQQQQATPWNQDCSNSITIQDRLNQFSQWRGQQEDDFSHWTLLSTCKTTPAVGLAWLGQACTKGSQVQDQAQAQARGTVAGANVVIRTSFEWQVIAHETGHTYGAVHDCTETLCGDSDLVNSQQCCPFSSNACDANEGFIMNPSTGDNISRFSPCSIGNICSALRRNSVESTCLTDNRDVTLLTGQTCGNGIVEGDEECDCGGASGCENNACCNPETCKFINNAVCDDSNEDCCRNCQFASSTTVCRPSVGDCDPQEFCTGSDPYCPEDETKEDGTGCGNGLSCASGQCTSRDMQCRTIMGSYTLSNDTYACDNSNCMLSCASPEFSANRCFGLQQNFLDGTSCTGGGTCRNGVCQGGSVGKAITTWIDSHMPIVIGVSAGVGGMLVLCIFCCCWRSYRRRSKLRKYAAAGPPPAPYQGRRNRSGPMGPPPMGQFAPPPSGAPNEHAHVPQPPPLYHRSSVRYA</sequence>
<evidence type="ECO:0000259" key="8">
    <source>
        <dbReference type="PROSITE" id="PS50214"/>
    </source>
</evidence>
<gene>
    <name evidence="10" type="ORF">BDW02DRAFT_568972</name>
</gene>
<keyword evidence="4" id="KW-0479">Metal-binding</keyword>
<dbReference type="InterPro" id="IPR036436">
    <property type="entry name" value="Disintegrin_dom_sf"/>
</dbReference>
<keyword evidence="6" id="KW-0472">Membrane</keyword>
<keyword evidence="6" id="KW-1133">Transmembrane helix</keyword>
<evidence type="ECO:0000256" key="4">
    <source>
        <dbReference type="PROSITE-ProRule" id="PRU00276"/>
    </source>
</evidence>
<keyword evidence="11" id="KW-1185">Reference proteome</keyword>
<accession>A0A6A5KM68</accession>
<dbReference type="PROSITE" id="PS50215">
    <property type="entry name" value="ADAM_MEPRO"/>
    <property type="match status" value="1"/>
</dbReference>
<dbReference type="OrthoDB" id="5951731at2759"/>
<evidence type="ECO:0000256" key="2">
    <source>
        <dbReference type="ARBA" id="ARBA00056552"/>
    </source>
</evidence>
<evidence type="ECO:0000313" key="10">
    <source>
        <dbReference type="EMBL" id="KAF1834583.1"/>
    </source>
</evidence>
<dbReference type="FunFam" id="4.10.70.10:FF:000003">
    <property type="entry name" value="Disintegrin and metalloproteinase domain-containing protein 17"/>
    <property type="match status" value="1"/>
</dbReference>
<feature type="chain" id="PRO_5025333823" description="Disintegrin and metalloproteinase domain-containing protein B" evidence="7">
    <location>
        <begin position="26"/>
        <end position="790"/>
    </location>
</feature>
<dbReference type="InterPro" id="IPR024079">
    <property type="entry name" value="MetalloPept_cat_dom_sf"/>
</dbReference>
<evidence type="ECO:0000256" key="1">
    <source>
        <dbReference type="ARBA" id="ARBA00023157"/>
    </source>
</evidence>
<feature type="binding site" evidence="4">
    <location>
        <position position="427"/>
    </location>
    <ligand>
        <name>Zn(2+)</name>
        <dbReference type="ChEBI" id="CHEBI:29105"/>
        <note>catalytic</note>
    </ligand>
</feature>
<dbReference type="InterPro" id="IPR001590">
    <property type="entry name" value="Peptidase_M12B"/>
</dbReference>
<feature type="transmembrane region" description="Helical" evidence="6">
    <location>
        <begin position="700"/>
        <end position="721"/>
    </location>
</feature>
<feature type="binding site" evidence="4">
    <location>
        <position position="433"/>
    </location>
    <ligand>
        <name>Zn(2+)</name>
        <dbReference type="ChEBI" id="CHEBI:29105"/>
        <note>catalytic</note>
    </ligand>
</feature>
<feature type="signal peptide" evidence="7">
    <location>
        <begin position="1"/>
        <end position="25"/>
    </location>
</feature>
<feature type="domain" description="Peptidase M12B" evidence="9">
    <location>
        <begin position="267"/>
        <end position="486"/>
    </location>
</feature>
<feature type="region of interest" description="Disordered" evidence="5">
    <location>
        <begin position="734"/>
        <end position="790"/>
    </location>
</feature>
<evidence type="ECO:0000256" key="3">
    <source>
        <dbReference type="ARBA" id="ARBA00074021"/>
    </source>
</evidence>
<dbReference type="PANTHER" id="PTHR11905:SF159">
    <property type="entry name" value="ADAM METALLOPROTEASE"/>
    <property type="match status" value="1"/>
</dbReference>
<feature type="domain" description="Disintegrin" evidence="8">
    <location>
        <begin position="511"/>
        <end position="600"/>
    </location>
</feature>
<evidence type="ECO:0000313" key="11">
    <source>
        <dbReference type="Proteomes" id="UP000800040"/>
    </source>
</evidence>
<dbReference type="EMBL" id="ML975300">
    <property type="protein sequence ID" value="KAF1834583.1"/>
    <property type="molecule type" value="Genomic_DNA"/>
</dbReference>
<evidence type="ECO:0000256" key="6">
    <source>
        <dbReference type="SAM" id="Phobius"/>
    </source>
</evidence>
<dbReference type="GO" id="GO:0046872">
    <property type="term" value="F:metal ion binding"/>
    <property type="evidence" value="ECO:0007669"/>
    <property type="project" value="UniProtKB-KW"/>
</dbReference>
<dbReference type="CDD" id="cd04271">
    <property type="entry name" value="ZnMc_ADAM_fungal"/>
    <property type="match status" value="1"/>
</dbReference>
<feature type="active site" evidence="4">
    <location>
        <position position="424"/>
    </location>
</feature>
<dbReference type="AlphaFoldDB" id="A0A6A5KM68"/>
<evidence type="ECO:0000256" key="5">
    <source>
        <dbReference type="SAM" id="MobiDB-lite"/>
    </source>
</evidence>
<dbReference type="Gene3D" id="3.40.390.10">
    <property type="entry name" value="Collagenase (Catalytic Domain)"/>
    <property type="match status" value="1"/>
</dbReference>
<reference evidence="10" key="1">
    <citation type="submission" date="2020-01" db="EMBL/GenBank/DDBJ databases">
        <authorList>
            <consortium name="DOE Joint Genome Institute"/>
            <person name="Haridas S."/>
            <person name="Albert R."/>
            <person name="Binder M."/>
            <person name="Bloem J."/>
            <person name="Labutti K."/>
            <person name="Salamov A."/>
            <person name="Andreopoulos B."/>
            <person name="Baker S.E."/>
            <person name="Barry K."/>
            <person name="Bills G."/>
            <person name="Bluhm B.H."/>
            <person name="Cannon C."/>
            <person name="Castanera R."/>
            <person name="Culley D.E."/>
            <person name="Daum C."/>
            <person name="Ezra D."/>
            <person name="Gonzalez J.B."/>
            <person name="Henrissat B."/>
            <person name="Kuo A."/>
            <person name="Liang C."/>
            <person name="Lipzen A."/>
            <person name="Lutzoni F."/>
            <person name="Magnuson J."/>
            <person name="Mondo S."/>
            <person name="Nolan M."/>
            <person name="Ohm R."/>
            <person name="Pangilinan J."/>
            <person name="Park H.-J."/>
            <person name="Ramirez L."/>
            <person name="Alfaro M."/>
            <person name="Sun H."/>
            <person name="Tritt A."/>
            <person name="Yoshinaga Y."/>
            <person name="Zwiers L.-H."/>
            <person name="Turgeon B.G."/>
            <person name="Goodwin S.B."/>
            <person name="Spatafora J.W."/>
            <person name="Crous P.W."/>
            <person name="Grigoriev I.V."/>
        </authorList>
    </citation>
    <scope>NUCLEOTIDE SEQUENCE</scope>
    <source>
        <strain evidence="10">P77</strain>
    </source>
</reference>
<dbReference type="PANTHER" id="PTHR11905">
    <property type="entry name" value="ADAM A DISINTEGRIN AND METALLOPROTEASE DOMAIN"/>
    <property type="match status" value="1"/>
</dbReference>
<keyword evidence="1" id="KW-1015">Disulfide bond</keyword>
<feature type="binding site" evidence="4">
    <location>
        <position position="423"/>
    </location>
    <ligand>
        <name>Zn(2+)</name>
        <dbReference type="ChEBI" id="CHEBI:29105"/>
        <note>catalytic</note>
    </ligand>
</feature>
<dbReference type="GO" id="GO:0004222">
    <property type="term" value="F:metalloendopeptidase activity"/>
    <property type="evidence" value="ECO:0007669"/>
    <property type="project" value="InterPro"/>
</dbReference>
<dbReference type="Pfam" id="PF00200">
    <property type="entry name" value="Disintegrin"/>
    <property type="match status" value="1"/>
</dbReference>
<organism evidence="10 11">
    <name type="scientific">Decorospora gaudefroyi</name>
    <dbReference type="NCBI Taxonomy" id="184978"/>
    <lineage>
        <taxon>Eukaryota</taxon>
        <taxon>Fungi</taxon>
        <taxon>Dikarya</taxon>
        <taxon>Ascomycota</taxon>
        <taxon>Pezizomycotina</taxon>
        <taxon>Dothideomycetes</taxon>
        <taxon>Pleosporomycetidae</taxon>
        <taxon>Pleosporales</taxon>
        <taxon>Pleosporineae</taxon>
        <taxon>Pleosporaceae</taxon>
        <taxon>Decorospora</taxon>
    </lineage>
</organism>
<evidence type="ECO:0000259" key="9">
    <source>
        <dbReference type="PROSITE" id="PS50215"/>
    </source>
</evidence>
<name>A0A6A5KM68_9PLEO</name>
<dbReference type="GO" id="GO:0006508">
    <property type="term" value="P:proteolysis"/>
    <property type="evidence" value="ECO:0007669"/>
    <property type="project" value="InterPro"/>
</dbReference>